<dbReference type="InterPro" id="IPR011104">
    <property type="entry name" value="Hpr_kin/Pase_C"/>
</dbReference>
<keyword evidence="3" id="KW-1185">Reference proteome</keyword>
<dbReference type="EMBL" id="LR778175">
    <property type="protein sequence ID" value="CAB1277266.1"/>
    <property type="molecule type" value="Genomic_DNA"/>
</dbReference>
<gene>
    <name evidence="2" type="ORF">NSCAC_1584</name>
</gene>
<name>A0A7G1QBA4_9GAMM</name>
<dbReference type="PANTHER" id="PTHR30305:SF1">
    <property type="entry name" value="HPR KINASE_PHOSPHORYLASE"/>
    <property type="match status" value="1"/>
</dbReference>
<reference evidence="2 3" key="1">
    <citation type="submission" date="2020-03" db="EMBL/GenBank/DDBJ databases">
        <authorList>
            <person name="Picone N."/>
        </authorList>
    </citation>
    <scope>NUCLEOTIDE SEQUENCE [LARGE SCALE GENOMIC DNA]</scope>
    <source>
        <strain evidence="2">NSCAC1</strain>
    </source>
</reference>
<organism evidence="2 3">
    <name type="scientific">Candidatus Nitrosacidococcus tergens</name>
    <dbReference type="NCBI Taxonomy" id="553981"/>
    <lineage>
        <taxon>Bacteria</taxon>
        <taxon>Pseudomonadati</taxon>
        <taxon>Pseudomonadota</taxon>
        <taxon>Gammaproteobacteria</taxon>
        <taxon>Chromatiales</taxon>
        <taxon>Chromatiaceae</taxon>
        <taxon>Candidatus Nitrosacidococcus</taxon>
    </lineage>
</organism>
<dbReference type="GO" id="GO:0005524">
    <property type="term" value="F:ATP binding"/>
    <property type="evidence" value="ECO:0007669"/>
    <property type="project" value="InterPro"/>
</dbReference>
<dbReference type="Pfam" id="PF07475">
    <property type="entry name" value="Hpr_kinase_C"/>
    <property type="match status" value="1"/>
</dbReference>
<dbReference type="PANTHER" id="PTHR30305">
    <property type="entry name" value="PROTEIN YJDM-RELATED"/>
    <property type="match status" value="1"/>
</dbReference>
<evidence type="ECO:0000259" key="1">
    <source>
        <dbReference type="Pfam" id="PF07475"/>
    </source>
</evidence>
<proteinExistence type="predicted"/>
<feature type="domain" description="HPr kinase/phosphorylase C-terminal" evidence="1">
    <location>
        <begin position="6"/>
        <end position="170"/>
    </location>
</feature>
<evidence type="ECO:0000313" key="3">
    <source>
        <dbReference type="Proteomes" id="UP000516072"/>
    </source>
</evidence>
<accession>A0A7G1QBA4</accession>
<sequence>MNLTTNSIMTHGVLLVMFNLGVLLTGESRVGKSSVALELIQRGHHLIADDVPIFHKDSDNQKLIGSCSPILQDFLEIPGLGVVNIRKIYGEQAIIFEHVLDFVIHLDMDEEIEPLSRNLGKWEQLGISVTQLTLPITERLPLASIIEIAVQDYQLCQNGYDSLLELEQRQCI</sequence>
<dbReference type="GO" id="GO:0006109">
    <property type="term" value="P:regulation of carbohydrate metabolic process"/>
    <property type="evidence" value="ECO:0007669"/>
    <property type="project" value="InterPro"/>
</dbReference>
<dbReference type="Proteomes" id="UP000516072">
    <property type="component" value="Chromosome"/>
</dbReference>
<dbReference type="Gene3D" id="3.40.50.300">
    <property type="entry name" value="P-loop containing nucleotide triphosphate hydrolases"/>
    <property type="match status" value="1"/>
</dbReference>
<dbReference type="RefSeq" id="WP_197744242.1">
    <property type="nucleotide sequence ID" value="NZ_LR778175.1"/>
</dbReference>
<keyword evidence="2" id="KW-0808">Transferase</keyword>
<keyword evidence="2" id="KW-0418">Kinase</keyword>
<evidence type="ECO:0000313" key="2">
    <source>
        <dbReference type="EMBL" id="CAB1277266.1"/>
    </source>
</evidence>
<dbReference type="KEGG" id="ntg:NSCAC_1584"/>
<dbReference type="SUPFAM" id="SSF53795">
    <property type="entry name" value="PEP carboxykinase-like"/>
    <property type="match status" value="1"/>
</dbReference>
<protein>
    <submittedName>
        <fullName evidence="2">HPr kinase</fullName>
    </submittedName>
</protein>
<dbReference type="InterPro" id="IPR027417">
    <property type="entry name" value="P-loop_NTPase"/>
</dbReference>
<dbReference type="AlphaFoldDB" id="A0A7G1QBA4"/>
<dbReference type="CDD" id="cd01918">
    <property type="entry name" value="HprK_C"/>
    <property type="match status" value="1"/>
</dbReference>
<dbReference type="GO" id="GO:0000155">
    <property type="term" value="F:phosphorelay sensor kinase activity"/>
    <property type="evidence" value="ECO:0007669"/>
    <property type="project" value="InterPro"/>
</dbReference>